<accession>A0A7W8LN02</accession>
<comment type="caution">
    <text evidence="2">The sequence shown here is derived from an EMBL/GenBank/DDBJ whole genome shotgun (WGS) entry which is preliminary data.</text>
</comment>
<dbReference type="RefSeq" id="WP_184660521.1">
    <property type="nucleotide sequence ID" value="NZ_CP031518.1"/>
</dbReference>
<gene>
    <name evidence="2" type="ORF">HNP76_002251</name>
</gene>
<organism evidence="2 3">
    <name type="scientific">Treponema ruminis</name>
    <dbReference type="NCBI Taxonomy" id="744515"/>
    <lineage>
        <taxon>Bacteria</taxon>
        <taxon>Pseudomonadati</taxon>
        <taxon>Spirochaetota</taxon>
        <taxon>Spirochaetia</taxon>
        <taxon>Spirochaetales</taxon>
        <taxon>Treponemataceae</taxon>
        <taxon>Treponema</taxon>
    </lineage>
</organism>
<keyword evidence="1" id="KW-0472">Membrane</keyword>
<dbReference type="EMBL" id="JACHFQ010000007">
    <property type="protein sequence ID" value="MBB5226863.1"/>
    <property type="molecule type" value="Genomic_DNA"/>
</dbReference>
<reference evidence="2 3" key="1">
    <citation type="submission" date="2020-08" db="EMBL/GenBank/DDBJ databases">
        <title>Genomic Encyclopedia of Type Strains, Phase IV (KMG-IV): sequencing the most valuable type-strain genomes for metagenomic binning, comparative biology and taxonomic classification.</title>
        <authorList>
            <person name="Goeker M."/>
        </authorList>
    </citation>
    <scope>NUCLEOTIDE SEQUENCE [LARGE SCALE GENOMIC DNA]</scope>
    <source>
        <strain evidence="2 3">DSM 103462</strain>
    </source>
</reference>
<keyword evidence="1" id="KW-1133">Transmembrane helix</keyword>
<keyword evidence="1" id="KW-0812">Transmembrane</keyword>
<proteinExistence type="predicted"/>
<keyword evidence="3" id="KW-1185">Reference proteome</keyword>
<name>A0A7W8LN02_9SPIR</name>
<dbReference type="AlphaFoldDB" id="A0A7W8LN02"/>
<evidence type="ECO:0000313" key="3">
    <source>
        <dbReference type="Proteomes" id="UP000518887"/>
    </source>
</evidence>
<evidence type="ECO:0000313" key="2">
    <source>
        <dbReference type="EMBL" id="MBB5226863.1"/>
    </source>
</evidence>
<feature type="transmembrane region" description="Helical" evidence="1">
    <location>
        <begin position="48"/>
        <end position="66"/>
    </location>
</feature>
<sequence length="71" mass="7865">MTFKSIVSPESLHPQPEAFKDAEIAEESPAAVLGKNTLPEFSMIRLTTLQNLTVVILKLFALLYIVSNNFS</sequence>
<protein>
    <submittedName>
        <fullName evidence="2">Uncharacterized protein</fullName>
    </submittedName>
</protein>
<dbReference type="Proteomes" id="UP000518887">
    <property type="component" value="Unassembled WGS sequence"/>
</dbReference>
<evidence type="ECO:0000256" key="1">
    <source>
        <dbReference type="SAM" id="Phobius"/>
    </source>
</evidence>